<feature type="transmembrane region" description="Helical" evidence="6">
    <location>
        <begin position="65"/>
        <end position="86"/>
    </location>
</feature>
<accession>A0ABP9FCZ5</accession>
<feature type="transmembrane region" description="Helical" evidence="6">
    <location>
        <begin position="40"/>
        <end position="59"/>
    </location>
</feature>
<feature type="transmembrane region" description="Helical" evidence="6">
    <location>
        <begin position="190"/>
        <end position="212"/>
    </location>
</feature>
<evidence type="ECO:0000256" key="3">
    <source>
        <dbReference type="ARBA" id="ARBA00022692"/>
    </source>
</evidence>
<dbReference type="Proteomes" id="UP001499988">
    <property type="component" value="Unassembled WGS sequence"/>
</dbReference>
<feature type="transmembrane region" description="Helical" evidence="6">
    <location>
        <begin position="127"/>
        <end position="147"/>
    </location>
</feature>
<dbReference type="Pfam" id="PF03649">
    <property type="entry name" value="UPF0014"/>
    <property type="match status" value="1"/>
</dbReference>
<comment type="similarity">
    <text evidence="2">Belongs to the UPF0014 family.</text>
</comment>
<comment type="caution">
    <text evidence="7">The sequence shown here is derived from an EMBL/GenBank/DDBJ whole genome shotgun (WGS) entry which is preliminary data.</text>
</comment>
<evidence type="ECO:0000313" key="8">
    <source>
        <dbReference type="Proteomes" id="UP001499988"/>
    </source>
</evidence>
<keyword evidence="5 6" id="KW-0472">Membrane</keyword>
<dbReference type="RefSeq" id="WP_345336807.1">
    <property type="nucleotide sequence ID" value="NZ_BAABJZ010000100.1"/>
</dbReference>
<dbReference type="InterPro" id="IPR005226">
    <property type="entry name" value="UPF0014_fam"/>
</dbReference>
<organism evidence="7 8">
    <name type="scientific">Ferrimonas pelagia</name>
    <dbReference type="NCBI Taxonomy" id="1177826"/>
    <lineage>
        <taxon>Bacteria</taxon>
        <taxon>Pseudomonadati</taxon>
        <taxon>Pseudomonadota</taxon>
        <taxon>Gammaproteobacteria</taxon>
        <taxon>Alteromonadales</taxon>
        <taxon>Ferrimonadaceae</taxon>
        <taxon>Ferrimonas</taxon>
    </lineage>
</organism>
<name>A0ABP9FCZ5_9GAMM</name>
<comment type="subcellular location">
    <subcellularLocation>
        <location evidence="1">Membrane</location>
        <topology evidence="1">Multi-pass membrane protein</topology>
    </subcellularLocation>
</comment>
<evidence type="ECO:0000256" key="1">
    <source>
        <dbReference type="ARBA" id="ARBA00004141"/>
    </source>
</evidence>
<protein>
    <submittedName>
        <fullName evidence="7">ABC transporter permease</fullName>
    </submittedName>
</protein>
<feature type="transmembrane region" description="Helical" evidence="6">
    <location>
        <begin position="93"/>
        <end position="115"/>
    </location>
</feature>
<evidence type="ECO:0000313" key="7">
    <source>
        <dbReference type="EMBL" id="GAA4898878.1"/>
    </source>
</evidence>
<evidence type="ECO:0000256" key="4">
    <source>
        <dbReference type="ARBA" id="ARBA00022989"/>
    </source>
</evidence>
<feature type="transmembrane region" description="Helical" evidence="6">
    <location>
        <begin position="224"/>
        <end position="250"/>
    </location>
</feature>
<proteinExistence type="inferred from homology"/>
<sequence>MQSIIEISGWQLAAFMTVILIPLAINAHFRLALGRDMLIAVARMTVQLLLVGLYLQFVFERDSALLNTLWLIVMIFVGASSILSSAKIPQRHLYPAVLGGLLIGLLPILALLLLGLLRPVPLYNAQYLIPLAGMLLGNSLSGNIIALQRLFGGLTDRFELYQGALALGATPSYAARPFVQHAMQQAQAPILATMTATGLVTLPGMMTGQILSGSDPMIAVKYQLVIMLAIFAMLSLSVTACLLLTVRMVLAADGRIRLSLSQTP</sequence>
<reference evidence="8" key="1">
    <citation type="journal article" date="2019" name="Int. J. Syst. Evol. Microbiol.">
        <title>The Global Catalogue of Microorganisms (GCM) 10K type strain sequencing project: providing services to taxonomists for standard genome sequencing and annotation.</title>
        <authorList>
            <consortium name="The Broad Institute Genomics Platform"/>
            <consortium name="The Broad Institute Genome Sequencing Center for Infectious Disease"/>
            <person name="Wu L."/>
            <person name="Ma J."/>
        </authorList>
    </citation>
    <scope>NUCLEOTIDE SEQUENCE [LARGE SCALE GENOMIC DNA]</scope>
    <source>
        <strain evidence="8">JCM 18401</strain>
    </source>
</reference>
<evidence type="ECO:0000256" key="2">
    <source>
        <dbReference type="ARBA" id="ARBA00005268"/>
    </source>
</evidence>
<keyword evidence="4 6" id="KW-1133">Transmembrane helix</keyword>
<dbReference type="PANTHER" id="PTHR30028">
    <property type="entry name" value="UPF0014 INNER MEMBRANE PROTEIN YBBM-RELATED"/>
    <property type="match status" value="1"/>
</dbReference>
<evidence type="ECO:0000256" key="6">
    <source>
        <dbReference type="SAM" id="Phobius"/>
    </source>
</evidence>
<gene>
    <name evidence="7" type="ORF">GCM10023333_35500</name>
</gene>
<feature type="transmembrane region" description="Helical" evidence="6">
    <location>
        <begin position="12"/>
        <end position="33"/>
    </location>
</feature>
<keyword evidence="3 6" id="KW-0812">Transmembrane</keyword>
<dbReference type="PANTHER" id="PTHR30028:SF0">
    <property type="entry name" value="PROTEIN ALUMINUM SENSITIVE 3"/>
    <property type="match status" value="1"/>
</dbReference>
<keyword evidence="8" id="KW-1185">Reference proteome</keyword>
<evidence type="ECO:0000256" key="5">
    <source>
        <dbReference type="ARBA" id="ARBA00023136"/>
    </source>
</evidence>
<dbReference type="EMBL" id="BAABJZ010000100">
    <property type="protein sequence ID" value="GAA4898878.1"/>
    <property type="molecule type" value="Genomic_DNA"/>
</dbReference>